<keyword evidence="1" id="KW-0472">Membrane</keyword>
<dbReference type="KEGG" id="cck:Ccar_11435"/>
<proteinExistence type="predicted"/>
<dbReference type="RefSeq" id="WP_007061093.1">
    <property type="nucleotide sequence ID" value="NZ_ACVI01000032.1"/>
</dbReference>
<dbReference type="AlphaFoldDB" id="C6PTU1"/>
<keyword evidence="3" id="KW-1185">Reference proteome</keyword>
<gene>
    <name evidence="2" type="ORF">CcarbDRAFT_2208</name>
</gene>
<dbReference type="Proteomes" id="UP000004198">
    <property type="component" value="Unassembled WGS sequence"/>
</dbReference>
<name>C6PTU1_9CLOT</name>
<evidence type="ECO:0000313" key="3">
    <source>
        <dbReference type="Proteomes" id="UP000004198"/>
    </source>
</evidence>
<keyword evidence="1" id="KW-1133">Transmembrane helix</keyword>
<comment type="caution">
    <text evidence="2">The sequence shown here is derived from an EMBL/GenBank/DDBJ whole genome shotgun (WGS) entry which is preliminary data.</text>
</comment>
<keyword evidence="1" id="KW-0812">Transmembrane</keyword>
<evidence type="ECO:0000313" key="2">
    <source>
        <dbReference type="EMBL" id="EET87331.1"/>
    </source>
</evidence>
<accession>C6PTU1</accession>
<evidence type="ECO:0000256" key="1">
    <source>
        <dbReference type="SAM" id="Phobius"/>
    </source>
</evidence>
<dbReference type="EMBL" id="ACVI01000032">
    <property type="protein sequence ID" value="EET87331.1"/>
    <property type="molecule type" value="Genomic_DNA"/>
</dbReference>
<sequence>MSNLQSVNLFEILITIFLALTGIVSGMVTKVFTREYGVLYQKVDYLLPYFKHYTFLYYDTKKCLLDSDKSILYNNRTIKKY</sequence>
<organism evidence="2 3">
    <name type="scientific">Clostridium carboxidivorans P7</name>
    <dbReference type="NCBI Taxonomy" id="536227"/>
    <lineage>
        <taxon>Bacteria</taxon>
        <taxon>Bacillati</taxon>
        <taxon>Bacillota</taxon>
        <taxon>Clostridia</taxon>
        <taxon>Eubacteriales</taxon>
        <taxon>Clostridiaceae</taxon>
        <taxon>Clostridium</taxon>
    </lineage>
</organism>
<protein>
    <submittedName>
        <fullName evidence="2">Uncharacterized protein</fullName>
    </submittedName>
</protein>
<dbReference type="PATRIC" id="fig|536227.13.peg.2393"/>
<feature type="transmembrane region" description="Helical" evidence="1">
    <location>
        <begin position="12"/>
        <end position="32"/>
    </location>
</feature>
<reference evidence="2 3" key="1">
    <citation type="submission" date="2009-06" db="EMBL/GenBank/DDBJ databases">
        <title>The draft genome of Clostridium carboxidivorans P7.</title>
        <authorList>
            <consortium name="US DOE Joint Genome Institute (JGI-PGF)"/>
            <person name="Lucas S."/>
            <person name="Copeland A."/>
            <person name="Lapidus A."/>
            <person name="Glavina del Rio T."/>
            <person name="Tice H."/>
            <person name="Bruce D."/>
            <person name="Goodwin L."/>
            <person name="Pitluck S."/>
            <person name="Larimer F."/>
            <person name="Land M.L."/>
            <person name="Hauser L."/>
            <person name="Hemme C.L."/>
        </authorList>
    </citation>
    <scope>NUCLEOTIDE SEQUENCE [LARGE SCALE GENOMIC DNA]</scope>
    <source>
        <strain evidence="2 3">P7</strain>
    </source>
</reference>